<dbReference type="KEGG" id="tps:THAPSDRAFT_12180"/>
<gene>
    <name evidence="3" type="ORF">THAPSDRAFT_12180</name>
</gene>
<dbReference type="Proteomes" id="UP000001449">
    <property type="component" value="Chromosome 24"/>
</dbReference>
<dbReference type="RefSeq" id="XP_002295336.1">
    <property type="nucleotide sequence ID" value="XM_002295300.1"/>
</dbReference>
<keyword evidence="2" id="KW-0732">Signal</keyword>
<reference evidence="3 4" key="2">
    <citation type="journal article" date="2008" name="Nature">
        <title>The Phaeodactylum genome reveals the evolutionary history of diatom genomes.</title>
        <authorList>
            <person name="Bowler C."/>
            <person name="Allen A.E."/>
            <person name="Badger J.H."/>
            <person name="Grimwood J."/>
            <person name="Jabbari K."/>
            <person name="Kuo A."/>
            <person name="Maheswari U."/>
            <person name="Martens C."/>
            <person name="Maumus F."/>
            <person name="Otillar R.P."/>
            <person name="Rayko E."/>
            <person name="Salamov A."/>
            <person name="Vandepoele K."/>
            <person name="Beszteri B."/>
            <person name="Gruber A."/>
            <person name="Heijde M."/>
            <person name="Katinka M."/>
            <person name="Mock T."/>
            <person name="Valentin K."/>
            <person name="Verret F."/>
            <person name="Berges J.A."/>
            <person name="Brownlee C."/>
            <person name="Cadoret J.P."/>
            <person name="Chiovitti A."/>
            <person name="Choi C.J."/>
            <person name="Coesel S."/>
            <person name="De Martino A."/>
            <person name="Detter J.C."/>
            <person name="Durkin C."/>
            <person name="Falciatore A."/>
            <person name="Fournet J."/>
            <person name="Haruta M."/>
            <person name="Huysman M.J."/>
            <person name="Jenkins B.D."/>
            <person name="Jiroutova K."/>
            <person name="Jorgensen R.E."/>
            <person name="Joubert Y."/>
            <person name="Kaplan A."/>
            <person name="Kroger N."/>
            <person name="Kroth P.G."/>
            <person name="La Roche J."/>
            <person name="Lindquist E."/>
            <person name="Lommer M."/>
            <person name="Martin-Jezequel V."/>
            <person name="Lopez P.J."/>
            <person name="Lucas S."/>
            <person name="Mangogna M."/>
            <person name="McGinnis K."/>
            <person name="Medlin L.K."/>
            <person name="Montsant A."/>
            <person name="Oudot-Le Secq M.P."/>
            <person name="Napoli C."/>
            <person name="Obornik M."/>
            <person name="Parker M.S."/>
            <person name="Petit J.L."/>
            <person name="Porcel B.M."/>
            <person name="Poulsen N."/>
            <person name="Robison M."/>
            <person name="Rychlewski L."/>
            <person name="Rynearson T.A."/>
            <person name="Schmutz J."/>
            <person name="Shapiro H."/>
            <person name="Siaut M."/>
            <person name="Stanley M."/>
            <person name="Sussman M.R."/>
            <person name="Taylor A.R."/>
            <person name="Vardi A."/>
            <person name="von Dassow P."/>
            <person name="Vyverman W."/>
            <person name="Willis A."/>
            <person name="Wyrwicz L.S."/>
            <person name="Rokhsar D.S."/>
            <person name="Weissenbach J."/>
            <person name="Armbrust E.V."/>
            <person name="Green B.R."/>
            <person name="Van de Peer Y."/>
            <person name="Grigoriev I.V."/>
        </authorList>
    </citation>
    <scope>NUCLEOTIDE SEQUENCE [LARGE SCALE GENOMIC DNA]</scope>
    <source>
        <strain evidence="3 4">CCMP1335</strain>
    </source>
</reference>
<keyword evidence="4" id="KW-1185">Reference proteome</keyword>
<feature type="region of interest" description="Disordered" evidence="1">
    <location>
        <begin position="148"/>
        <end position="207"/>
    </location>
</feature>
<accession>B8CGP5</accession>
<dbReference type="GeneID" id="7452017"/>
<dbReference type="InParanoid" id="B8CGP5"/>
<proteinExistence type="predicted"/>
<dbReference type="PaxDb" id="35128-Thaps12180"/>
<feature type="signal peptide" evidence="2">
    <location>
        <begin position="1"/>
        <end position="18"/>
    </location>
</feature>
<dbReference type="EMBL" id="CM000655">
    <property type="protein sequence ID" value="EED87402.1"/>
    <property type="molecule type" value="Genomic_DNA"/>
</dbReference>
<reference evidence="3 4" key="1">
    <citation type="journal article" date="2004" name="Science">
        <title>The genome of the diatom Thalassiosira pseudonana: ecology, evolution, and metabolism.</title>
        <authorList>
            <person name="Armbrust E.V."/>
            <person name="Berges J.A."/>
            <person name="Bowler C."/>
            <person name="Green B.R."/>
            <person name="Martinez D."/>
            <person name="Putnam N.H."/>
            <person name="Zhou S."/>
            <person name="Allen A.E."/>
            <person name="Apt K.E."/>
            <person name="Bechner M."/>
            <person name="Brzezinski M.A."/>
            <person name="Chaal B.K."/>
            <person name="Chiovitti A."/>
            <person name="Davis A.K."/>
            <person name="Demarest M.S."/>
            <person name="Detter J.C."/>
            <person name="Glavina T."/>
            <person name="Goodstein D."/>
            <person name="Hadi M.Z."/>
            <person name="Hellsten U."/>
            <person name="Hildebrand M."/>
            <person name="Jenkins B.D."/>
            <person name="Jurka J."/>
            <person name="Kapitonov V.V."/>
            <person name="Kroger N."/>
            <person name="Lau W.W."/>
            <person name="Lane T.W."/>
            <person name="Larimer F.W."/>
            <person name="Lippmeier J.C."/>
            <person name="Lucas S."/>
            <person name="Medina M."/>
            <person name="Montsant A."/>
            <person name="Obornik M."/>
            <person name="Parker M.S."/>
            <person name="Palenik B."/>
            <person name="Pazour G.J."/>
            <person name="Richardson P.M."/>
            <person name="Rynearson T.A."/>
            <person name="Saito M.A."/>
            <person name="Schwartz D.C."/>
            <person name="Thamatrakoln K."/>
            <person name="Valentin K."/>
            <person name="Vardi A."/>
            <person name="Wilkerson F.P."/>
            <person name="Rokhsar D.S."/>
        </authorList>
    </citation>
    <scope>NUCLEOTIDE SEQUENCE [LARGE SCALE GENOMIC DNA]</scope>
    <source>
        <strain evidence="3 4">CCMP1335</strain>
    </source>
</reference>
<dbReference type="AlphaFoldDB" id="B8CGP5"/>
<feature type="chain" id="PRO_5002866631" evidence="2">
    <location>
        <begin position="19"/>
        <end position="207"/>
    </location>
</feature>
<evidence type="ECO:0000313" key="3">
    <source>
        <dbReference type="EMBL" id="EED87402.1"/>
    </source>
</evidence>
<evidence type="ECO:0000256" key="2">
    <source>
        <dbReference type="SAM" id="SignalP"/>
    </source>
</evidence>
<protein>
    <submittedName>
        <fullName evidence="3">Uncharacterized protein</fullName>
    </submittedName>
</protein>
<dbReference type="HOGENOM" id="CLU_1328730_0_0_1"/>
<name>B8CGP5_THAPS</name>
<organism evidence="3 4">
    <name type="scientific">Thalassiosira pseudonana</name>
    <name type="common">Marine diatom</name>
    <name type="synonym">Cyclotella nana</name>
    <dbReference type="NCBI Taxonomy" id="35128"/>
    <lineage>
        <taxon>Eukaryota</taxon>
        <taxon>Sar</taxon>
        <taxon>Stramenopiles</taxon>
        <taxon>Ochrophyta</taxon>
        <taxon>Bacillariophyta</taxon>
        <taxon>Coscinodiscophyceae</taxon>
        <taxon>Thalassiosirophycidae</taxon>
        <taxon>Thalassiosirales</taxon>
        <taxon>Thalassiosiraceae</taxon>
        <taxon>Thalassiosira</taxon>
    </lineage>
</organism>
<evidence type="ECO:0000256" key="1">
    <source>
        <dbReference type="SAM" id="MobiDB-lite"/>
    </source>
</evidence>
<evidence type="ECO:0000313" key="4">
    <source>
        <dbReference type="Proteomes" id="UP000001449"/>
    </source>
</evidence>
<sequence length="207" mass="25006">MKQLILLILTLAVIFASANNIRGNQDGKTQRELAFRRRYPRRRRSRDPVVYLVNDERRRRYRNFRWTRANRCANSLEAKLDYCVDVKKTNTESDASVYDYVYFLDATTDCNKVKRTIEEDLGCKSGWRRYKDYRGYRRYRYDRNKRWNRYHHPKDDKKSTKKSRKQNQRDSDSNTGNNKKNGRWGKGTEGRNQNQYEEESDNSTNND</sequence>